<gene>
    <name evidence="3" type="ORF">CEUSTIGMA_g6793.t1</name>
</gene>
<dbReference type="AlphaFoldDB" id="A0A250X8E0"/>
<evidence type="ECO:0000256" key="2">
    <source>
        <dbReference type="SAM" id="Phobius"/>
    </source>
</evidence>
<keyword evidence="2" id="KW-1133">Transmembrane helix</keyword>
<keyword evidence="2" id="KW-0812">Transmembrane</keyword>
<evidence type="ECO:0000256" key="1">
    <source>
        <dbReference type="SAM" id="MobiDB-lite"/>
    </source>
</evidence>
<accession>A0A250X8E0</accession>
<feature type="compositionally biased region" description="Low complexity" evidence="1">
    <location>
        <begin position="15"/>
        <end position="69"/>
    </location>
</feature>
<feature type="transmembrane region" description="Helical" evidence="2">
    <location>
        <begin position="208"/>
        <end position="227"/>
    </location>
</feature>
<evidence type="ECO:0000313" key="4">
    <source>
        <dbReference type="Proteomes" id="UP000232323"/>
    </source>
</evidence>
<keyword evidence="2" id="KW-0472">Membrane</keyword>
<sequence length="232" mass="23309">MSSWEISAEEALAARSAGRAGSASSFSSRKSAASTKSKSSSITGSSSSNKLSSPSSKLTSSSSSLVQRSSNKRITKTATDNSKNVLIGPSIQNTTVLIAPQDSHNAIIVGTPPILPVPPPILPVPPPVLPALPPVFAASETLGYAVTEMSATTATATTTITTTTTTGASAGYAAPVTASMSSGNIIIPAAPTIVAVPPFQQIPTQAPLGLLLFFGFAAAASVLLTSLKASKQ</sequence>
<keyword evidence="4" id="KW-1185">Reference proteome</keyword>
<name>A0A250X8E0_9CHLO</name>
<dbReference type="EMBL" id="BEGY01000041">
    <property type="protein sequence ID" value="GAX79351.1"/>
    <property type="molecule type" value="Genomic_DNA"/>
</dbReference>
<protein>
    <submittedName>
        <fullName evidence="3">Uncharacterized protein</fullName>
    </submittedName>
</protein>
<dbReference type="Proteomes" id="UP000232323">
    <property type="component" value="Unassembled WGS sequence"/>
</dbReference>
<feature type="region of interest" description="Disordered" evidence="1">
    <location>
        <begin position="15"/>
        <end position="77"/>
    </location>
</feature>
<evidence type="ECO:0000313" key="3">
    <source>
        <dbReference type="EMBL" id="GAX79351.1"/>
    </source>
</evidence>
<reference evidence="3 4" key="1">
    <citation type="submission" date="2017-08" db="EMBL/GenBank/DDBJ databases">
        <title>Acidophilic green algal genome provides insights into adaptation to an acidic environment.</title>
        <authorList>
            <person name="Hirooka S."/>
            <person name="Hirose Y."/>
            <person name="Kanesaki Y."/>
            <person name="Higuchi S."/>
            <person name="Fujiwara T."/>
            <person name="Onuma R."/>
            <person name="Era A."/>
            <person name="Ohbayashi R."/>
            <person name="Uzuka A."/>
            <person name="Nozaki H."/>
            <person name="Yoshikawa H."/>
            <person name="Miyagishima S.Y."/>
        </authorList>
    </citation>
    <scope>NUCLEOTIDE SEQUENCE [LARGE SCALE GENOMIC DNA]</scope>
    <source>
        <strain evidence="3 4">NIES-2499</strain>
    </source>
</reference>
<proteinExistence type="predicted"/>
<comment type="caution">
    <text evidence="3">The sequence shown here is derived from an EMBL/GenBank/DDBJ whole genome shotgun (WGS) entry which is preliminary data.</text>
</comment>
<organism evidence="3 4">
    <name type="scientific">Chlamydomonas eustigma</name>
    <dbReference type="NCBI Taxonomy" id="1157962"/>
    <lineage>
        <taxon>Eukaryota</taxon>
        <taxon>Viridiplantae</taxon>
        <taxon>Chlorophyta</taxon>
        <taxon>core chlorophytes</taxon>
        <taxon>Chlorophyceae</taxon>
        <taxon>CS clade</taxon>
        <taxon>Chlamydomonadales</taxon>
        <taxon>Chlamydomonadaceae</taxon>
        <taxon>Chlamydomonas</taxon>
    </lineage>
</organism>